<evidence type="ECO:0000313" key="2">
    <source>
        <dbReference type="Proteomes" id="UP000095283"/>
    </source>
</evidence>
<organism evidence="2 3">
    <name type="scientific">Heterorhabditis bacteriophora</name>
    <name type="common">Entomopathogenic nematode worm</name>
    <dbReference type="NCBI Taxonomy" id="37862"/>
    <lineage>
        <taxon>Eukaryota</taxon>
        <taxon>Metazoa</taxon>
        <taxon>Ecdysozoa</taxon>
        <taxon>Nematoda</taxon>
        <taxon>Chromadorea</taxon>
        <taxon>Rhabditida</taxon>
        <taxon>Rhabditina</taxon>
        <taxon>Rhabditomorpha</taxon>
        <taxon>Strongyloidea</taxon>
        <taxon>Heterorhabditidae</taxon>
        <taxon>Heterorhabditis</taxon>
    </lineage>
</organism>
<keyword evidence="1" id="KW-0472">Membrane</keyword>
<feature type="transmembrane region" description="Helical" evidence="1">
    <location>
        <begin position="55"/>
        <end position="78"/>
    </location>
</feature>
<protein>
    <submittedName>
        <fullName evidence="3">Transmembrane protein</fullName>
    </submittedName>
</protein>
<evidence type="ECO:0000313" key="3">
    <source>
        <dbReference type="WBParaSite" id="Hba_07253"/>
    </source>
</evidence>
<name>A0A1I7WQ20_HETBA</name>
<reference evidence="3" key="1">
    <citation type="submission" date="2016-11" db="UniProtKB">
        <authorList>
            <consortium name="WormBaseParasite"/>
        </authorList>
    </citation>
    <scope>IDENTIFICATION</scope>
</reference>
<keyword evidence="2" id="KW-1185">Reference proteome</keyword>
<keyword evidence="1" id="KW-1133">Transmembrane helix</keyword>
<dbReference type="Pfam" id="PF03564">
    <property type="entry name" value="DUF1759"/>
    <property type="match status" value="1"/>
</dbReference>
<feature type="transmembrane region" description="Helical" evidence="1">
    <location>
        <begin position="98"/>
        <end position="114"/>
    </location>
</feature>
<dbReference type="WBParaSite" id="Hba_07253">
    <property type="protein sequence ID" value="Hba_07253"/>
    <property type="gene ID" value="Hba_07253"/>
</dbReference>
<sequence length="248" mass="27898">MHYTCIGVFSFFFLTLTSTKLSLLSLVDHVPFILFLLLSSYLLFRGCFHSTDLVINIIIPLSVVVPLLFLSYSLHSIVFSLILGDHGNIFTCFCKAQQSYFTILLLFLVLYFSYKRDSHVDSYKTEMLTRKEEDDLSEGYINDSRSDRDTPIVTAAPLAEIAQPANSTLPYQLPQLAECIKFYHLKNLLRGEAAQIISGLNTDSYNYSVAISLLTDAYGNTDDICHKLRAQVISFSITGQTAPTMLKS</sequence>
<accession>A0A1I7WQ20</accession>
<dbReference type="InterPro" id="IPR005312">
    <property type="entry name" value="DUF1759"/>
</dbReference>
<evidence type="ECO:0000256" key="1">
    <source>
        <dbReference type="SAM" id="Phobius"/>
    </source>
</evidence>
<dbReference type="Proteomes" id="UP000095283">
    <property type="component" value="Unplaced"/>
</dbReference>
<keyword evidence="1" id="KW-0812">Transmembrane</keyword>
<feature type="transmembrane region" description="Helical" evidence="1">
    <location>
        <begin position="29"/>
        <end position="48"/>
    </location>
</feature>
<dbReference type="AlphaFoldDB" id="A0A1I7WQ20"/>
<proteinExistence type="predicted"/>